<comment type="caution">
    <text evidence="7">The sequence shown here is derived from an EMBL/GenBank/DDBJ whole genome shotgun (WGS) entry which is preliminary data.</text>
</comment>
<gene>
    <name evidence="7" type="primary">moaC</name>
    <name evidence="7" type="ORF">IAB16_03375</name>
</gene>
<feature type="domain" description="Molybdopterin cofactor biosynthesis C (MoaC)" evidence="6">
    <location>
        <begin position="14"/>
        <end position="146"/>
    </location>
</feature>
<proteinExistence type="predicted"/>
<evidence type="ECO:0000256" key="1">
    <source>
        <dbReference type="ARBA" id="ARBA00001637"/>
    </source>
</evidence>
<dbReference type="InterPro" id="IPR047594">
    <property type="entry name" value="MoaC_bact/euk"/>
</dbReference>
<sequence>MELNHFDGNGNARMADVSNKDITLREAVAKGRIKVSPAALALIAGGNKKGNVLTTATVAGVLAAKRTFEAIPMCHVVALDNVEINYELRADSIEITAKTVCHGRTGAEMEALHAVSVAALTIYDMLKAADKSMAISDIRLVSKTGGKSGDVFNI</sequence>
<dbReference type="InterPro" id="IPR002820">
    <property type="entry name" value="Mopterin_CF_biosynth-C_dom"/>
</dbReference>
<dbReference type="Proteomes" id="UP000727857">
    <property type="component" value="Unassembled WGS sequence"/>
</dbReference>
<reference evidence="7" key="2">
    <citation type="journal article" date="2021" name="PeerJ">
        <title>Extensive microbial diversity within the chicken gut microbiome revealed by metagenomics and culture.</title>
        <authorList>
            <person name="Gilroy R."/>
            <person name="Ravi A."/>
            <person name="Getino M."/>
            <person name="Pursley I."/>
            <person name="Horton D.L."/>
            <person name="Alikhan N.F."/>
            <person name="Baker D."/>
            <person name="Gharbi K."/>
            <person name="Hall N."/>
            <person name="Watson M."/>
            <person name="Adriaenssens E.M."/>
            <person name="Foster-Nyarko E."/>
            <person name="Jarju S."/>
            <person name="Secka A."/>
            <person name="Antonio M."/>
            <person name="Oren A."/>
            <person name="Chaudhuri R.R."/>
            <person name="La Ragione R."/>
            <person name="Hildebrand F."/>
            <person name="Pallen M.J."/>
        </authorList>
    </citation>
    <scope>NUCLEOTIDE SEQUENCE</scope>
    <source>
        <strain evidence="7">517</strain>
    </source>
</reference>
<dbReference type="InterPro" id="IPR023045">
    <property type="entry name" value="MoaC"/>
</dbReference>
<reference evidence="7" key="1">
    <citation type="submission" date="2020-10" db="EMBL/GenBank/DDBJ databases">
        <authorList>
            <person name="Gilroy R."/>
        </authorList>
    </citation>
    <scope>NUCLEOTIDE SEQUENCE</scope>
    <source>
        <strain evidence="7">517</strain>
    </source>
</reference>
<name>A0A940DGL4_9FIRM</name>
<accession>A0A940DGL4</accession>
<evidence type="ECO:0000259" key="6">
    <source>
        <dbReference type="Pfam" id="PF01967"/>
    </source>
</evidence>
<dbReference type="GO" id="GO:0061799">
    <property type="term" value="F:cyclic pyranopterin monophosphate synthase activity"/>
    <property type="evidence" value="ECO:0007669"/>
    <property type="project" value="UniProtKB-EC"/>
</dbReference>
<dbReference type="PANTHER" id="PTHR22960">
    <property type="entry name" value="MOLYBDOPTERIN COFACTOR SYNTHESIS PROTEIN A"/>
    <property type="match status" value="1"/>
</dbReference>
<dbReference type="NCBIfam" id="TIGR00581">
    <property type="entry name" value="moaC"/>
    <property type="match status" value="1"/>
</dbReference>
<organism evidence="7 8">
    <name type="scientific">Candidatus Stercoripulliclostridium pullicola</name>
    <dbReference type="NCBI Taxonomy" id="2840953"/>
    <lineage>
        <taxon>Bacteria</taxon>
        <taxon>Bacillati</taxon>
        <taxon>Bacillota</taxon>
        <taxon>Clostridia</taxon>
        <taxon>Eubacteriales</taxon>
        <taxon>Candidatus Stercoripulliclostridium</taxon>
    </lineage>
</organism>
<dbReference type="CDD" id="cd01420">
    <property type="entry name" value="MoaC_PE"/>
    <property type="match status" value="1"/>
</dbReference>
<dbReference type="AlphaFoldDB" id="A0A940DGL4"/>
<evidence type="ECO:0000256" key="3">
    <source>
        <dbReference type="ARBA" id="ARBA00012575"/>
    </source>
</evidence>
<dbReference type="InterPro" id="IPR050105">
    <property type="entry name" value="MoCo_biosynth_MoaA/MoaC"/>
</dbReference>
<dbReference type="NCBIfam" id="NF006870">
    <property type="entry name" value="PRK09364.1"/>
    <property type="match status" value="1"/>
</dbReference>
<protein>
    <recommendedName>
        <fullName evidence="3">cyclic pyranopterin monophosphate synthase</fullName>
        <ecNumber evidence="3">4.6.1.17</ecNumber>
    </recommendedName>
</protein>
<dbReference type="SUPFAM" id="SSF55040">
    <property type="entry name" value="Molybdenum cofactor biosynthesis protein C, MoaC"/>
    <property type="match status" value="1"/>
</dbReference>
<keyword evidence="4" id="KW-0501">Molybdenum cofactor biosynthesis</keyword>
<dbReference type="EMBL" id="JADINF010000080">
    <property type="protein sequence ID" value="MBO8424039.1"/>
    <property type="molecule type" value="Genomic_DNA"/>
</dbReference>
<comment type="pathway">
    <text evidence="2">Cofactor biosynthesis; molybdopterin biosynthesis.</text>
</comment>
<evidence type="ECO:0000313" key="7">
    <source>
        <dbReference type="EMBL" id="MBO8424039.1"/>
    </source>
</evidence>
<evidence type="ECO:0000256" key="2">
    <source>
        <dbReference type="ARBA" id="ARBA00005046"/>
    </source>
</evidence>
<comment type="catalytic activity">
    <reaction evidence="1">
        <text>(8S)-3',8-cyclo-7,8-dihydroguanosine 5'-triphosphate = cyclic pyranopterin phosphate + diphosphate</text>
        <dbReference type="Rhea" id="RHEA:49580"/>
        <dbReference type="ChEBI" id="CHEBI:33019"/>
        <dbReference type="ChEBI" id="CHEBI:59648"/>
        <dbReference type="ChEBI" id="CHEBI:131766"/>
        <dbReference type="EC" id="4.6.1.17"/>
    </reaction>
</comment>
<dbReference type="EC" id="4.6.1.17" evidence="3"/>
<evidence type="ECO:0000256" key="5">
    <source>
        <dbReference type="ARBA" id="ARBA00023239"/>
    </source>
</evidence>
<keyword evidence="5 7" id="KW-0456">Lyase</keyword>
<evidence type="ECO:0000256" key="4">
    <source>
        <dbReference type="ARBA" id="ARBA00023150"/>
    </source>
</evidence>
<dbReference type="Pfam" id="PF01967">
    <property type="entry name" value="MoaC"/>
    <property type="match status" value="1"/>
</dbReference>
<evidence type="ECO:0000313" key="8">
    <source>
        <dbReference type="Proteomes" id="UP000727857"/>
    </source>
</evidence>
<dbReference type="GO" id="GO:0006777">
    <property type="term" value="P:Mo-molybdopterin cofactor biosynthetic process"/>
    <property type="evidence" value="ECO:0007669"/>
    <property type="project" value="UniProtKB-KW"/>
</dbReference>
<dbReference type="Gene3D" id="3.30.70.640">
    <property type="entry name" value="Molybdopterin cofactor biosynthesis C (MoaC) domain"/>
    <property type="match status" value="1"/>
</dbReference>
<dbReference type="InterPro" id="IPR036522">
    <property type="entry name" value="MoaC_sf"/>
</dbReference>